<dbReference type="Pfam" id="PF08311">
    <property type="entry name" value="Mad3_BUB1_I"/>
    <property type="match status" value="1"/>
</dbReference>
<dbReference type="FunCoup" id="K0KSW5">
    <property type="interactions" value="558"/>
</dbReference>
<keyword evidence="4" id="KW-0137">Centromere</keyword>
<keyword evidence="2" id="KW-0158">Chromosome</keyword>
<dbReference type="GO" id="GO:0005524">
    <property type="term" value="F:ATP binding"/>
    <property type="evidence" value="ECO:0007669"/>
    <property type="project" value="InterPro"/>
</dbReference>
<dbReference type="GO" id="GO:0007094">
    <property type="term" value="P:mitotic spindle assembly checkpoint signaling"/>
    <property type="evidence" value="ECO:0007669"/>
    <property type="project" value="InterPro"/>
</dbReference>
<dbReference type="InterPro" id="IPR000719">
    <property type="entry name" value="Prot_kinase_dom"/>
</dbReference>
<dbReference type="HOGENOM" id="CLU_002115_1_0_1"/>
<keyword evidence="8" id="KW-0808">Transferase</keyword>
<evidence type="ECO:0000256" key="3">
    <source>
        <dbReference type="ARBA" id="ARBA00022838"/>
    </source>
</evidence>
<dbReference type="InterPro" id="IPR013212">
    <property type="entry name" value="Mad3/Bub1_I"/>
</dbReference>
<dbReference type="InterPro" id="IPR008271">
    <property type="entry name" value="Ser/Thr_kinase_AS"/>
</dbReference>
<keyword evidence="3" id="KW-0995">Kinetochore</keyword>
<dbReference type="CDD" id="cd13981">
    <property type="entry name" value="STKc_Bub1_BubR1"/>
    <property type="match status" value="1"/>
</dbReference>
<evidence type="ECO:0000259" key="7">
    <source>
        <dbReference type="PROSITE" id="PS51489"/>
    </source>
</evidence>
<dbReference type="PANTHER" id="PTHR14030">
    <property type="entry name" value="MITOTIC CHECKPOINT SERINE/THREONINE-PROTEIN KINASE BUB1"/>
    <property type="match status" value="1"/>
</dbReference>
<dbReference type="PROSITE" id="PS00108">
    <property type="entry name" value="PROTEIN_KINASE_ST"/>
    <property type="match status" value="1"/>
</dbReference>
<evidence type="ECO:0000256" key="2">
    <source>
        <dbReference type="ARBA" id="ARBA00022454"/>
    </source>
</evidence>
<dbReference type="InParanoid" id="K0KSW5"/>
<dbReference type="EMBL" id="CAIF01000180">
    <property type="protein sequence ID" value="CCH45142.1"/>
    <property type="molecule type" value="Genomic_DNA"/>
</dbReference>
<dbReference type="EC" id="2.7.11.1" evidence="8"/>
<dbReference type="InterPro" id="IPR011009">
    <property type="entry name" value="Kinase-like_dom_sf"/>
</dbReference>
<protein>
    <submittedName>
        <fullName evidence="8">Serine/threonine-protein kinase</fullName>
        <ecNumber evidence="8">2.7.11.1</ecNumber>
    </submittedName>
</protein>
<dbReference type="FunFam" id="1.25.40.430:FF:000003">
    <property type="entry name" value="Checkpoint serine/threonine-protein kinase BUB1"/>
    <property type="match status" value="1"/>
</dbReference>
<dbReference type="eggNOG" id="KOG1166">
    <property type="taxonomic scope" value="Eukaryota"/>
</dbReference>
<proteinExistence type="predicted"/>
<comment type="caution">
    <text evidence="8">The sequence shown here is derived from an EMBL/GenBank/DDBJ whole genome shotgun (WGS) entry which is preliminary data.</text>
</comment>
<dbReference type="PROSITE" id="PS50011">
    <property type="entry name" value="PROTEIN_KINASE_DOM"/>
    <property type="match status" value="1"/>
</dbReference>
<dbReference type="Gene3D" id="1.10.510.10">
    <property type="entry name" value="Transferase(Phosphotransferase) domain 1"/>
    <property type="match status" value="1"/>
</dbReference>
<dbReference type="Pfam" id="PF08171">
    <property type="entry name" value="Mad3_BUB1_II"/>
    <property type="match status" value="1"/>
</dbReference>
<dbReference type="InterPro" id="IPR015661">
    <property type="entry name" value="Bub1/Mad3"/>
</dbReference>
<feature type="domain" description="Protein kinase" evidence="6">
    <location>
        <begin position="551"/>
        <end position="844"/>
    </location>
</feature>
<dbReference type="SUPFAM" id="SSF56112">
    <property type="entry name" value="Protein kinase-like (PK-like)"/>
    <property type="match status" value="1"/>
</dbReference>
<gene>
    <name evidence="8" type="ORF">BN7_4721</name>
</gene>
<dbReference type="SMART" id="SM00220">
    <property type="entry name" value="S_TKc"/>
    <property type="match status" value="1"/>
</dbReference>
<keyword evidence="9" id="KW-1185">Reference proteome</keyword>
<evidence type="ECO:0000313" key="8">
    <source>
        <dbReference type="EMBL" id="CCH45142.1"/>
    </source>
</evidence>
<comment type="subcellular location">
    <subcellularLocation>
        <location evidence="1">Chromosome</location>
        <location evidence="1">Centromere</location>
        <location evidence="1">Kinetochore</location>
    </subcellularLocation>
</comment>
<dbReference type="GO" id="GO:0032991">
    <property type="term" value="C:protein-containing complex"/>
    <property type="evidence" value="ECO:0007669"/>
    <property type="project" value="UniProtKB-ARBA"/>
</dbReference>
<evidence type="ECO:0000313" key="9">
    <source>
        <dbReference type="Proteomes" id="UP000009328"/>
    </source>
</evidence>
<accession>K0KSW5</accession>
<dbReference type="GO" id="GO:0000776">
    <property type="term" value="C:kinetochore"/>
    <property type="evidence" value="ECO:0007669"/>
    <property type="project" value="UniProtKB-KW"/>
</dbReference>
<dbReference type="PANTHER" id="PTHR14030:SF4">
    <property type="entry name" value="BUB1 KINASE, ISOFORM A-RELATED"/>
    <property type="match status" value="1"/>
</dbReference>
<feature type="region of interest" description="Disordered" evidence="5">
    <location>
        <begin position="236"/>
        <end position="256"/>
    </location>
</feature>
<dbReference type="SMART" id="SM00777">
    <property type="entry name" value="Mad3_BUB1_I"/>
    <property type="match status" value="1"/>
</dbReference>
<sequence length="844" mass="97648">MEVINFDAIEEQKENIEPVKEGRSASSLKGIFSIPHNQLKKQQLEERLKIEKELESIDELDDPIQPFLDYIHWIRTNYPSGASVESGLVQVLERCTSQFRDFDFYKNDARYLNVWLTYAKYSENPRDIFIYLARKEIGTNLALYYEEYANYLELNKRIFQAGKVYEEGVRFKARPLARLERRYNEFKMRTDSVSLQDNEPHSPVFPVRSALSLKSGGSLFSVQDGPRLQKRKLEIFNDGDNDHGNNGEVDAPRTKGWDTLGTAAFRNKENKLEATPWVGETLEQTNRKRQHLNKISVFQDGGGDDSAGKVFKFIENPGRKTEKVDLNFDLLYRESEECSIQEVLFQLRTYSKKIGSSKKSLKESNGNYDDQAVSLLDTKPKTLDKSNDATIHLNNKMDTVIRPSSPTMTMFTREAKDEVYSMFNQKPVETDTSVMENDHQLVYDDFTEQLTRPNLNDLTEKVPHMKIEENMTQSNKEDYYGVNHNEDIGMFDPVNEEFKEKWLLEMNPHVSSYKGFHYHEKDMKMCNTLKKLSSNNKQFKNLFLDFTKSNYNMVSLLGHGGFASVYLAESMDGEFKAIKGQQPASAWEFYIIKQLEQRLAGHKVLNSIIVIDEVHLFKDESYLIMEYEKQGTILDVVNLYKATGRNVDEALVIFLTVEILKLIEEMHEVGILHGDLKPDNCMLRLDPGSTGEYDKNGSNGWSKKGIKLIDFGRSIDMTMFPPNSRFKTNIKTDNQDCPEMRNDESWSFEVDYFGIAGILHTMLFGTFIETIQKDGKYKLASPFKRYWNHELWSPLFDLLINSRSHGDFPITQKLRDQRLVLERWLEAHGSILSGIIRDIETGLN</sequence>
<keyword evidence="8" id="KW-0418">Kinase</keyword>
<dbReference type="GO" id="GO:0004674">
    <property type="term" value="F:protein serine/threonine kinase activity"/>
    <property type="evidence" value="ECO:0007669"/>
    <property type="project" value="UniProtKB-EC"/>
</dbReference>
<evidence type="ECO:0000256" key="1">
    <source>
        <dbReference type="ARBA" id="ARBA00004629"/>
    </source>
</evidence>
<dbReference type="Pfam" id="PF00069">
    <property type="entry name" value="Pkinase"/>
    <property type="match status" value="1"/>
</dbReference>
<dbReference type="InterPro" id="IPR012572">
    <property type="entry name" value="Mad3/Bub1_II"/>
</dbReference>
<name>K0KSW5_WICCF</name>
<evidence type="ECO:0000259" key="6">
    <source>
        <dbReference type="PROSITE" id="PS50011"/>
    </source>
</evidence>
<dbReference type="GO" id="GO:0051754">
    <property type="term" value="P:meiotic sister chromatid cohesion, centromeric"/>
    <property type="evidence" value="ECO:0007669"/>
    <property type="project" value="TreeGrafter"/>
</dbReference>
<feature type="domain" description="BUB1 N-terminal" evidence="7">
    <location>
        <begin position="50"/>
        <end position="211"/>
    </location>
</feature>
<evidence type="ECO:0000256" key="5">
    <source>
        <dbReference type="SAM" id="MobiDB-lite"/>
    </source>
</evidence>
<dbReference type="PROSITE" id="PS51489">
    <property type="entry name" value="BUB1_N"/>
    <property type="match status" value="1"/>
</dbReference>
<dbReference type="AlphaFoldDB" id="K0KSW5"/>
<dbReference type="GO" id="GO:0005634">
    <property type="term" value="C:nucleus"/>
    <property type="evidence" value="ECO:0007669"/>
    <property type="project" value="TreeGrafter"/>
</dbReference>
<evidence type="ECO:0000256" key="4">
    <source>
        <dbReference type="ARBA" id="ARBA00023328"/>
    </source>
</evidence>
<dbReference type="Proteomes" id="UP000009328">
    <property type="component" value="Unassembled WGS sequence"/>
</dbReference>
<dbReference type="Gene3D" id="6.10.20.170">
    <property type="match status" value="1"/>
</dbReference>
<organism evidence="8 9">
    <name type="scientific">Wickerhamomyces ciferrii (strain ATCC 14091 / BCRC 22168 / CBS 111 / JCM 3599 / NBRC 0793 / NRRL Y-1031 F-60-10)</name>
    <name type="common">Yeast</name>
    <name type="synonym">Pichia ciferrii</name>
    <dbReference type="NCBI Taxonomy" id="1206466"/>
    <lineage>
        <taxon>Eukaryota</taxon>
        <taxon>Fungi</taxon>
        <taxon>Dikarya</taxon>
        <taxon>Ascomycota</taxon>
        <taxon>Saccharomycotina</taxon>
        <taxon>Saccharomycetes</taxon>
        <taxon>Phaffomycetales</taxon>
        <taxon>Wickerhamomycetaceae</taxon>
        <taxon>Wickerhamomyces</taxon>
    </lineage>
</organism>
<dbReference type="Gene3D" id="1.25.40.430">
    <property type="match status" value="1"/>
</dbReference>
<dbReference type="STRING" id="1206466.K0KSW5"/>
<reference evidence="8 9" key="1">
    <citation type="journal article" date="2012" name="Eukaryot. Cell">
        <title>Draft genome sequence of Wickerhamomyces ciferrii NRRL Y-1031 F-60-10.</title>
        <authorList>
            <person name="Schneider J."/>
            <person name="Andrea H."/>
            <person name="Blom J."/>
            <person name="Jaenicke S."/>
            <person name="Ruckert C."/>
            <person name="Schorsch C."/>
            <person name="Szczepanowski R."/>
            <person name="Farwick M."/>
            <person name="Goesmann A."/>
            <person name="Puhler A."/>
            <person name="Schaffer S."/>
            <person name="Tauch A."/>
            <person name="Kohler T."/>
            <person name="Brinkrolf K."/>
        </authorList>
    </citation>
    <scope>NUCLEOTIDE SEQUENCE [LARGE SCALE GENOMIC DNA]</scope>
    <source>
        <strain evidence="9">ATCC 14091 / BCRC 22168 / CBS 111 / JCM 3599 / NBRC 0793 / NRRL Y-1031 F-60-10</strain>
    </source>
</reference>